<proteinExistence type="inferred from homology"/>
<sequence length="321" mass="33544">MKEINLNEIQGIKIGNAQNMNGPTGCTVVICEEGAAAGVDVRGGAPGTRETDLLNPVNLVDKIHAVMLSGGSAFGLDAASGAMQYLEERNVGFDVGVTKVPIVCSAVLFDLAIGDFKIRPDKAMGYEACINSELNECRQGNIGAGTGATVGKILGPEYAMKGGLGCYAVQVGELQVGAVIAVNCLGDVVDTSTGKIIAGVLNKEKNGFADTEKIMISKYDEKKNLFSGNTTIGVVVTNGKFTKTEMNKIASMAHNGYGRTIRPAHSMADGDTIFTMATGKTETDINVVGLLAARVVEQAVINAIKNAESILGYKAYNLIAK</sequence>
<dbReference type="Pfam" id="PF03576">
    <property type="entry name" value="Peptidase_S58"/>
    <property type="match status" value="1"/>
</dbReference>
<gene>
    <name evidence="2" type="ORF">JK636_11945</name>
</gene>
<keyword evidence="3" id="KW-1185">Reference proteome</keyword>
<dbReference type="EMBL" id="JAESWC010000004">
    <property type="protein sequence ID" value="MBL4936472.1"/>
    <property type="molecule type" value="Genomic_DNA"/>
</dbReference>
<protein>
    <submittedName>
        <fullName evidence="2">P1 family peptidase</fullName>
    </submittedName>
</protein>
<accession>A0ABS1TCI0</accession>
<dbReference type="InterPro" id="IPR005321">
    <property type="entry name" value="Peptidase_S58_DmpA"/>
</dbReference>
<reference evidence="2 3" key="1">
    <citation type="submission" date="2021-01" db="EMBL/GenBank/DDBJ databases">
        <title>Genome public.</title>
        <authorList>
            <person name="Liu C."/>
            <person name="Sun Q."/>
        </authorList>
    </citation>
    <scope>NUCLEOTIDE SEQUENCE [LARGE SCALE GENOMIC DNA]</scope>
    <source>
        <strain evidence="2 3">YIM B02515</strain>
    </source>
</reference>
<comment type="similarity">
    <text evidence="1">Belongs to the peptidase S58 family.</text>
</comment>
<comment type="caution">
    <text evidence="2">The sequence shown here is derived from an EMBL/GenBank/DDBJ whole genome shotgun (WGS) entry which is preliminary data.</text>
</comment>
<dbReference type="Proteomes" id="UP000632377">
    <property type="component" value="Unassembled WGS sequence"/>
</dbReference>
<name>A0ABS1TCI0_9CLOT</name>
<dbReference type="Gene3D" id="3.60.70.12">
    <property type="entry name" value="L-amino peptidase D-ALA esterase/amidase"/>
    <property type="match status" value="1"/>
</dbReference>
<organism evidence="2 3">
    <name type="scientific">Clostridium rhizosphaerae</name>
    <dbReference type="NCBI Taxonomy" id="2803861"/>
    <lineage>
        <taxon>Bacteria</taxon>
        <taxon>Bacillati</taxon>
        <taxon>Bacillota</taxon>
        <taxon>Clostridia</taxon>
        <taxon>Eubacteriales</taxon>
        <taxon>Clostridiaceae</taxon>
        <taxon>Clostridium</taxon>
    </lineage>
</organism>
<dbReference type="SUPFAM" id="SSF56266">
    <property type="entry name" value="DmpA/ArgJ-like"/>
    <property type="match status" value="1"/>
</dbReference>
<evidence type="ECO:0000313" key="3">
    <source>
        <dbReference type="Proteomes" id="UP000632377"/>
    </source>
</evidence>
<dbReference type="PANTHER" id="PTHR36512:SF3">
    <property type="entry name" value="BLR5678 PROTEIN"/>
    <property type="match status" value="1"/>
</dbReference>
<dbReference type="RefSeq" id="WP_202749217.1">
    <property type="nucleotide sequence ID" value="NZ_JAESWC010000004.1"/>
</dbReference>
<dbReference type="InterPro" id="IPR016117">
    <property type="entry name" value="ArgJ-like_dom_sf"/>
</dbReference>
<dbReference type="PANTHER" id="PTHR36512">
    <property type="entry name" value="D-AMINOPEPTIDASE"/>
    <property type="match status" value="1"/>
</dbReference>
<dbReference type="CDD" id="cd02252">
    <property type="entry name" value="nylC_like"/>
    <property type="match status" value="1"/>
</dbReference>
<evidence type="ECO:0000256" key="1">
    <source>
        <dbReference type="ARBA" id="ARBA00007068"/>
    </source>
</evidence>
<evidence type="ECO:0000313" key="2">
    <source>
        <dbReference type="EMBL" id="MBL4936472.1"/>
    </source>
</evidence>